<dbReference type="Gene3D" id="3.40.710.10">
    <property type="entry name" value="DD-peptidase/beta-lactamase superfamily"/>
    <property type="match status" value="1"/>
</dbReference>
<dbReference type="SUPFAM" id="SSF52091">
    <property type="entry name" value="SpoIIaa-like"/>
    <property type="match status" value="1"/>
</dbReference>
<evidence type="ECO:0000256" key="4">
    <source>
        <dbReference type="ARBA" id="ARBA00022801"/>
    </source>
</evidence>
<evidence type="ECO:0000256" key="3">
    <source>
        <dbReference type="ARBA" id="ARBA00012918"/>
    </source>
</evidence>
<proteinExistence type="inferred from homology"/>
<dbReference type="PANTHER" id="PTHR12544:SF29">
    <property type="entry name" value="GLUTAMINASE"/>
    <property type="match status" value="1"/>
</dbReference>
<dbReference type="Gene3D" id="3.30.750.24">
    <property type="entry name" value="STAS domain"/>
    <property type="match status" value="2"/>
</dbReference>
<comment type="subunit">
    <text evidence="2 7">Homotetramer.</text>
</comment>
<dbReference type="InterPro" id="IPR015868">
    <property type="entry name" value="Glutaminase"/>
</dbReference>
<keyword evidence="7" id="KW-0007">Acetylation</keyword>
<evidence type="ECO:0000313" key="8">
    <source>
        <dbReference type="EMBL" id="TNL95654.1"/>
    </source>
</evidence>
<evidence type="ECO:0000256" key="7">
    <source>
        <dbReference type="HAMAP-Rule" id="MF_00313"/>
    </source>
</evidence>
<feature type="binding site" evidence="7">
    <location>
        <position position="160"/>
    </location>
    <ligand>
        <name>substrate</name>
    </ligand>
</feature>
<evidence type="ECO:0000256" key="1">
    <source>
        <dbReference type="ARBA" id="ARBA00011076"/>
    </source>
</evidence>
<organism evidence="8 9">
    <name type="scientific">Corynebacterium tapiri</name>
    <dbReference type="NCBI Taxonomy" id="1448266"/>
    <lineage>
        <taxon>Bacteria</taxon>
        <taxon>Bacillati</taxon>
        <taxon>Actinomycetota</taxon>
        <taxon>Actinomycetes</taxon>
        <taxon>Mycobacteriales</taxon>
        <taxon>Corynebacteriaceae</taxon>
        <taxon>Corynebacterium</taxon>
    </lineage>
</organism>
<dbReference type="FunFam" id="3.40.710.10:FF:000005">
    <property type="entry name" value="Glutaminase"/>
    <property type="match status" value="1"/>
</dbReference>
<name>A0A5C4U2R4_9CORY</name>
<feature type="binding site" evidence="7">
    <location>
        <position position="167"/>
    </location>
    <ligand>
        <name>substrate</name>
    </ligand>
</feature>
<dbReference type="Proteomes" id="UP000312032">
    <property type="component" value="Unassembled WGS sequence"/>
</dbReference>
<dbReference type="EMBL" id="VDHJ01000013">
    <property type="protein sequence ID" value="TNL95654.1"/>
    <property type="molecule type" value="Genomic_DNA"/>
</dbReference>
<evidence type="ECO:0000313" key="9">
    <source>
        <dbReference type="Proteomes" id="UP000312032"/>
    </source>
</evidence>
<dbReference type="NCBIfam" id="TIGR03814">
    <property type="entry name" value="Gln_ase"/>
    <property type="match status" value="1"/>
</dbReference>
<feature type="binding site" evidence="7">
    <location>
        <position position="64"/>
    </location>
    <ligand>
        <name>substrate</name>
    </ligand>
</feature>
<sequence length="414" mass="44920">MNSLITDYLAEVLDEVRDDTAGEVPTYIPALQKADPNWLGVALCTVSGNVYSTGDSSPEFTIQSVSKPFAYALALQEFGIDKVREHVGMEPSGEAFNELSLEEEDKRPLNAMINVGAITINQLLNGTDSTVEDRVEYIRKYFSELAGRDLRIDEDAVEGELEGADRNLSIAHMLRSYGIIHDEAHDAVLSYTQQCSILVTIEDLAVMSATLANGGVNPKTGKKILDADVCRHTMAVMASCGMYDAAGRWLAKVGIPAKSGVSGGLIGALPGQLGIASLSPRLDEVGNSVRGVTVFEHLSDDMGMHLMNTENRAGSHAVRSITREGDCTTVHIQGIVNFVAAEAIVQVLNQHDFTTGRVLLDVSRIVESHPIARRMLKEGLRRLREDGHEIGVIDPEGELRSRVLDDGSRLPLVE</sequence>
<dbReference type="PANTHER" id="PTHR12544">
    <property type="entry name" value="GLUTAMINASE"/>
    <property type="match status" value="1"/>
</dbReference>
<dbReference type="GO" id="GO:0006543">
    <property type="term" value="P:L-glutamine catabolic process"/>
    <property type="evidence" value="ECO:0007669"/>
    <property type="project" value="TreeGrafter"/>
</dbReference>
<accession>A0A5C4U2R4</accession>
<keyword evidence="4 7" id="KW-0378">Hydrolase</keyword>
<dbReference type="SUPFAM" id="SSF56601">
    <property type="entry name" value="beta-lactamase/transpeptidase-like"/>
    <property type="match status" value="1"/>
</dbReference>
<evidence type="ECO:0000256" key="5">
    <source>
        <dbReference type="ARBA" id="ARBA00049534"/>
    </source>
</evidence>
<reference evidence="8 9" key="1">
    <citation type="submission" date="2019-06" db="EMBL/GenBank/DDBJ databases">
        <authorList>
            <person name="Li J."/>
        </authorList>
    </citation>
    <scope>NUCLEOTIDE SEQUENCE [LARGE SCALE GENOMIC DNA]</scope>
    <source>
        <strain evidence="8 9">LMG 28165</strain>
    </source>
</reference>
<dbReference type="GO" id="GO:0006537">
    <property type="term" value="P:glutamate biosynthetic process"/>
    <property type="evidence" value="ECO:0007669"/>
    <property type="project" value="TreeGrafter"/>
</dbReference>
<evidence type="ECO:0000256" key="6">
    <source>
        <dbReference type="ARBA" id="ARBA00070405"/>
    </source>
</evidence>
<dbReference type="RefSeq" id="WP_139466263.1">
    <property type="nucleotide sequence ID" value="NZ_VDHJ01000013.1"/>
</dbReference>
<dbReference type="EC" id="3.5.1.2" evidence="3 7"/>
<dbReference type="OrthoDB" id="9788822at2"/>
<dbReference type="HAMAP" id="MF_00313">
    <property type="entry name" value="Glutaminase"/>
    <property type="match status" value="1"/>
</dbReference>
<comment type="caution">
    <text evidence="8">The sequence shown here is derived from an EMBL/GenBank/DDBJ whole genome shotgun (WGS) entry which is preliminary data.</text>
</comment>
<comment type="catalytic activity">
    <reaction evidence="5 7">
        <text>L-glutamine + H2O = L-glutamate + NH4(+)</text>
        <dbReference type="Rhea" id="RHEA:15889"/>
        <dbReference type="ChEBI" id="CHEBI:15377"/>
        <dbReference type="ChEBI" id="CHEBI:28938"/>
        <dbReference type="ChEBI" id="CHEBI:29985"/>
        <dbReference type="ChEBI" id="CHEBI:58359"/>
        <dbReference type="EC" id="3.5.1.2"/>
    </reaction>
</comment>
<dbReference type="Pfam" id="PF04960">
    <property type="entry name" value="Glutaminase"/>
    <property type="match status" value="1"/>
</dbReference>
<feature type="binding site" evidence="7">
    <location>
        <position position="114"/>
    </location>
    <ligand>
        <name>substrate</name>
    </ligand>
</feature>
<gene>
    <name evidence="7" type="primary">glsA</name>
    <name evidence="8" type="ORF">FHE74_09450</name>
</gene>
<comment type="similarity">
    <text evidence="1 7">Belongs to the glutaminase family.</text>
</comment>
<dbReference type="InterPro" id="IPR012338">
    <property type="entry name" value="Beta-lactam/transpept-like"/>
</dbReference>
<dbReference type="InterPro" id="IPR036513">
    <property type="entry name" value="STAS_dom_sf"/>
</dbReference>
<dbReference type="AlphaFoldDB" id="A0A5C4U2R4"/>
<protein>
    <recommendedName>
        <fullName evidence="6 7">Glutaminase</fullName>
        <ecNumber evidence="3 7">3.5.1.2</ecNumber>
    </recommendedName>
</protein>
<feature type="binding site" evidence="7">
    <location>
        <position position="243"/>
    </location>
    <ligand>
        <name>substrate</name>
    </ligand>
</feature>
<feature type="binding site" evidence="7">
    <location>
        <position position="261"/>
    </location>
    <ligand>
        <name>substrate</name>
    </ligand>
</feature>
<evidence type="ECO:0000256" key="2">
    <source>
        <dbReference type="ARBA" id="ARBA00011881"/>
    </source>
</evidence>
<dbReference type="NCBIfam" id="NF002134">
    <property type="entry name" value="PRK00971.1-4"/>
    <property type="match status" value="1"/>
</dbReference>
<dbReference type="GO" id="GO:0004359">
    <property type="term" value="F:glutaminase activity"/>
    <property type="evidence" value="ECO:0007669"/>
    <property type="project" value="UniProtKB-UniRule"/>
</dbReference>
<feature type="binding site" evidence="7">
    <location>
        <position position="191"/>
    </location>
    <ligand>
        <name>substrate</name>
    </ligand>
</feature>
<keyword evidence="9" id="KW-1185">Reference proteome</keyword>